<dbReference type="EMBL" id="JAWDGP010006910">
    <property type="protein sequence ID" value="KAK3733180.1"/>
    <property type="molecule type" value="Genomic_DNA"/>
</dbReference>
<dbReference type="Proteomes" id="UP001283361">
    <property type="component" value="Unassembled WGS sequence"/>
</dbReference>
<gene>
    <name evidence="1" type="ORF">RRG08_046101</name>
</gene>
<organism evidence="1 2">
    <name type="scientific">Elysia crispata</name>
    <name type="common">lettuce slug</name>
    <dbReference type="NCBI Taxonomy" id="231223"/>
    <lineage>
        <taxon>Eukaryota</taxon>
        <taxon>Metazoa</taxon>
        <taxon>Spiralia</taxon>
        <taxon>Lophotrochozoa</taxon>
        <taxon>Mollusca</taxon>
        <taxon>Gastropoda</taxon>
        <taxon>Heterobranchia</taxon>
        <taxon>Euthyneura</taxon>
        <taxon>Panpulmonata</taxon>
        <taxon>Sacoglossa</taxon>
        <taxon>Placobranchoidea</taxon>
        <taxon>Plakobranchidae</taxon>
        <taxon>Elysia</taxon>
    </lineage>
</organism>
<dbReference type="AlphaFoldDB" id="A0AAE0Y5V6"/>
<proteinExistence type="predicted"/>
<keyword evidence="2" id="KW-1185">Reference proteome</keyword>
<comment type="caution">
    <text evidence="1">The sequence shown here is derived from an EMBL/GenBank/DDBJ whole genome shotgun (WGS) entry which is preliminary data.</text>
</comment>
<name>A0AAE0Y5V6_9GAST</name>
<protein>
    <submittedName>
        <fullName evidence="1">Uncharacterized protein</fullName>
    </submittedName>
</protein>
<sequence length="105" mass="11502">MYTVVIQCFYRTLIIVGTTDTELGQTTYNPDQITLTLFRKMHQSPLCHCTLPQSVLYVTAILCACVIAASGNDELDKLMKLLINGLTGTTATNADDYQPSVNLIG</sequence>
<evidence type="ECO:0000313" key="2">
    <source>
        <dbReference type="Proteomes" id="UP001283361"/>
    </source>
</evidence>
<accession>A0AAE0Y5V6</accession>
<reference evidence="1" key="1">
    <citation type="journal article" date="2023" name="G3 (Bethesda)">
        <title>A reference genome for the long-term kleptoplast-retaining sea slug Elysia crispata morphotype clarki.</title>
        <authorList>
            <person name="Eastman K.E."/>
            <person name="Pendleton A.L."/>
            <person name="Shaikh M.A."/>
            <person name="Suttiyut T."/>
            <person name="Ogas R."/>
            <person name="Tomko P."/>
            <person name="Gavelis G."/>
            <person name="Widhalm J.R."/>
            <person name="Wisecaver J.H."/>
        </authorList>
    </citation>
    <scope>NUCLEOTIDE SEQUENCE</scope>
    <source>
        <strain evidence="1">ECLA1</strain>
    </source>
</reference>
<evidence type="ECO:0000313" key="1">
    <source>
        <dbReference type="EMBL" id="KAK3733180.1"/>
    </source>
</evidence>